<accession>A0A067PYI6</accession>
<proteinExistence type="predicted"/>
<keyword evidence="2" id="KW-1185">Reference proteome</keyword>
<dbReference type="AlphaFoldDB" id="A0A067PYI6"/>
<dbReference type="OrthoDB" id="3232239at2759"/>
<sequence length="383" mass="43461">MSAEASLAAPRVPQLPVELYDLILSFVQDKSDLCRLCLASRVLQQRATPFLYSIVHISDHPQAWCATVNSNPHIAGMVHTVAIVYSRSWILGDFQRICGALNRVVNLRDLAVSDPLGRAGLTADDYLTLLRQSTFRLRRFQVYVHHFGGYVERELALSILESQPQLCELSFMISIITDPHLPLLTIPSHLAPRLISLELNDDISLKAFASPRPLLRLRQRMVRHGDCIDHLYTLSTSLQSYALHRDWDGYDRTAIPAETVVRRIASQLPDLLFLSIVDDALASYGVYDPQDLYNFLLTFSPFRKLHTLVLDVANRRSPQRRTETDCLQVAKLLMQICPSLRRVAMAVWGPSSCYVRTPNGVVEDLTAAKYLLHPEYWRFVPLT</sequence>
<evidence type="ECO:0008006" key="3">
    <source>
        <dbReference type="Google" id="ProtNLM"/>
    </source>
</evidence>
<organism evidence="1 2">
    <name type="scientific">Jaapia argillacea MUCL 33604</name>
    <dbReference type="NCBI Taxonomy" id="933084"/>
    <lineage>
        <taxon>Eukaryota</taxon>
        <taxon>Fungi</taxon>
        <taxon>Dikarya</taxon>
        <taxon>Basidiomycota</taxon>
        <taxon>Agaricomycotina</taxon>
        <taxon>Agaricomycetes</taxon>
        <taxon>Agaricomycetidae</taxon>
        <taxon>Jaapiales</taxon>
        <taxon>Jaapiaceae</taxon>
        <taxon>Jaapia</taxon>
    </lineage>
</organism>
<evidence type="ECO:0000313" key="1">
    <source>
        <dbReference type="EMBL" id="KDQ58915.1"/>
    </source>
</evidence>
<dbReference type="EMBL" id="KL197716">
    <property type="protein sequence ID" value="KDQ58915.1"/>
    <property type="molecule type" value="Genomic_DNA"/>
</dbReference>
<name>A0A067PYI6_9AGAM</name>
<dbReference type="Proteomes" id="UP000027265">
    <property type="component" value="Unassembled WGS sequence"/>
</dbReference>
<dbReference type="InParanoid" id="A0A067PYI6"/>
<gene>
    <name evidence="1" type="ORF">JAAARDRAFT_205925</name>
</gene>
<dbReference type="HOGENOM" id="CLU_062057_1_0_1"/>
<evidence type="ECO:0000313" key="2">
    <source>
        <dbReference type="Proteomes" id="UP000027265"/>
    </source>
</evidence>
<protein>
    <recommendedName>
        <fullName evidence="3">F-box domain-containing protein</fullName>
    </recommendedName>
</protein>
<reference evidence="2" key="1">
    <citation type="journal article" date="2014" name="Proc. Natl. Acad. Sci. U.S.A.">
        <title>Extensive sampling of basidiomycete genomes demonstrates inadequacy of the white-rot/brown-rot paradigm for wood decay fungi.</title>
        <authorList>
            <person name="Riley R."/>
            <person name="Salamov A.A."/>
            <person name="Brown D.W."/>
            <person name="Nagy L.G."/>
            <person name="Floudas D."/>
            <person name="Held B.W."/>
            <person name="Levasseur A."/>
            <person name="Lombard V."/>
            <person name="Morin E."/>
            <person name="Otillar R."/>
            <person name="Lindquist E.A."/>
            <person name="Sun H."/>
            <person name="LaButti K.M."/>
            <person name="Schmutz J."/>
            <person name="Jabbour D."/>
            <person name="Luo H."/>
            <person name="Baker S.E."/>
            <person name="Pisabarro A.G."/>
            <person name="Walton J.D."/>
            <person name="Blanchette R.A."/>
            <person name="Henrissat B."/>
            <person name="Martin F."/>
            <person name="Cullen D."/>
            <person name="Hibbett D.S."/>
            <person name="Grigoriev I.V."/>
        </authorList>
    </citation>
    <scope>NUCLEOTIDE SEQUENCE [LARGE SCALE GENOMIC DNA]</scope>
    <source>
        <strain evidence="2">MUCL 33604</strain>
    </source>
</reference>